<keyword evidence="6" id="KW-0045">Antibiotic biosynthesis</keyword>
<dbReference type="InterPro" id="IPR049551">
    <property type="entry name" value="PKS_DH_C"/>
</dbReference>
<dbReference type="GO" id="GO:0004312">
    <property type="term" value="F:fatty acid synthase activity"/>
    <property type="evidence" value="ECO:0007669"/>
    <property type="project" value="TreeGrafter"/>
</dbReference>
<sequence>MTNEEKYLDYLKKVSADLQQTRIRLRELEDKQAEPVAIVGVGCRYPGGVSSPDHLWELVAKGTDSIAEVPPDRGWDETMLAKSYVRAGGFLDSAADFDAGFFGISPREALAMDPQQRLLLEVSWEALESAGLRADSLRGSRTGVFTGVMGSDYGSRSRNVPEGVESHLGMGNTGSVASGRVSYLLGFEGPAVTVDTACSSSLVALHLACQAVRNGDCSLALASGATVMSTPSQFVEFSRQGALSPDGRCRAFADAADGFGLAEGVGVLVVERLSDADRLGHRVLAVVRGSAVNQDGASNGLTAPNGPSQERVIRQALANARMSPSDVDVVEAHGTGTNLGDPIEAQALLATYGQSRERPLLLGSVKSNIGHTQAAAGVAGVIKMVWAMRHGIVPATLHVDKPSTHVEWSTGDLSLVTANTPWPDSAAPRRAAVSSFGVSGTNAHVILEQPPADNEVGSRSAPLTPVPWVFSARSPAALRGQADRLLSGVDSDPVDVGYSLVMTRSAFEHRAVVVSVDPRTTLAAFVAGEPSAEVVDGAGSGGAGPVFVFPGQGSQWVGMASALLVENEVFAARMSECAAALKPFVDWDLLDVLADGEALARVDVIQPVLWAMMVSLAAVWESFGVRPVAVVGHSQGEIAAACVAGALSVEDGALVVALRSRAIRVLAGRGGMVSVPLPEARVRELFGRVSVAAVNGPTTTVVSGDPEALDDLMAECERLDVRAKRIPVDYASHSPHVDAIRDELRTLLAPIQPQPPEIPFHSTVPGDHGLLDAGYWFTNLRETVNFAPTVAELAEAGHTVFVEVSPHPVLTMAVQDTIQDGIAVGTLRRDDGGTDRLLMSLATAYVHGVPVEWERAFQNGHRVDLPTYAFQRDRYWLRPEHPTGDLTTVGLRAADHPILAAEVGLADDSGLVLTGRISLDTHPWLADHAVTGTVLVPGAALVEFVLHAGQRVGLAAIDELTLEAPLVLPENGRVAVQVIVGDLADGYRPVTVHSRLDDGPWTRNATGTLTTTETTPEPRAWPPANADHVPVEGLYEQLANAGYEYGPAFQGLKALWRDGAHTYAEVELPDDSPGFGIHPALLDATLHASVYIMLGGSITGNTEIQLPFSWRGVTLHATGATALRVHIVADENHTLTIHLTDTDGQPVADIEALASRPVAASQLQAGRRRSGLLYTVDWERLSTTNARPGAWATIGCEDPDLDTVFNQHGIQVEAFADNQAFHDGLSWDAPAPEVVLAWCPRHTGDLTGRAHAIGRLGLEWVQDWLAEERLAAAKLVVLTKGAVSPAGDVTDPAAATVWGLLRSAQSEHPGKFVLADVDGDAQSWHALAAALTSDETQFAVRAGTVHVPRLTKATPTEAVTFEGTVLITGATGTLGSLVAKHLVETHGVRSLLLASRRGLAAEGAPQLRDELTNLGADVEIVSCDLADRAALKEILTGREVRGVVHAAGVLDDAAVESLRPEQLTEVLASKVDAAVNLHELTDDLSVFVLFSSLAGVLGGPGQANYAAANSFLDAFAQFRTASGQAATAIAWGLWDQTSEMTEHLDAASKARVRRAGVRPLRSEDGLALFDDALGTAAVVATRLDLAADGPTPGILRRLAVKRTAAAPVSSGDVKERLAGLSEGEQKAALLDLVRGHLAAVLGYESPAAVPVDRGFLDLGIDSLTAVELRNRLSTATGLRLPTTLIFDHPNATATAEYLRVSLGVGAAGDDGVVADLDRLASALRDLPADEAERLGVLPRLRSMLSTWDVRSDVDDLESATEDEIFAMLDDEFGR</sequence>
<keyword evidence="2" id="KW-0596">Phosphopantetheine</keyword>
<dbReference type="GO" id="GO:0031177">
    <property type="term" value="F:phosphopantetheine binding"/>
    <property type="evidence" value="ECO:0007669"/>
    <property type="project" value="InterPro"/>
</dbReference>
<dbReference type="CDD" id="cd00833">
    <property type="entry name" value="PKS"/>
    <property type="match status" value="1"/>
</dbReference>
<dbReference type="InterPro" id="IPR036291">
    <property type="entry name" value="NAD(P)-bd_dom_sf"/>
</dbReference>
<dbReference type="CDD" id="cd08956">
    <property type="entry name" value="KR_3_FAS_SDR_x"/>
    <property type="match status" value="1"/>
</dbReference>
<dbReference type="EC" id="2.3.1.94" evidence="13"/>
<dbReference type="SMART" id="SM00822">
    <property type="entry name" value="PKS_KR"/>
    <property type="match status" value="1"/>
</dbReference>
<accession>A0A4R2JLF4</accession>
<dbReference type="FunFam" id="1.10.1200.10:FF:000007">
    <property type="entry name" value="Probable polyketide synthase pks17"/>
    <property type="match status" value="1"/>
</dbReference>
<evidence type="ECO:0000256" key="8">
    <source>
        <dbReference type="ARBA" id="ARBA00023315"/>
    </source>
</evidence>
<dbReference type="GO" id="GO:0004315">
    <property type="term" value="F:3-oxoacyl-[acyl-carrier-protein] synthase activity"/>
    <property type="evidence" value="ECO:0007669"/>
    <property type="project" value="InterPro"/>
</dbReference>
<dbReference type="SUPFAM" id="SSF51735">
    <property type="entry name" value="NAD(P)-binding Rossmann-fold domains"/>
    <property type="match status" value="2"/>
</dbReference>
<dbReference type="InterPro" id="IPR014031">
    <property type="entry name" value="Ketoacyl_synth_C"/>
</dbReference>
<dbReference type="SMART" id="SM00827">
    <property type="entry name" value="PKS_AT"/>
    <property type="match status" value="1"/>
</dbReference>
<evidence type="ECO:0000256" key="5">
    <source>
        <dbReference type="ARBA" id="ARBA00022737"/>
    </source>
</evidence>
<evidence type="ECO:0000259" key="17">
    <source>
        <dbReference type="PROSITE" id="PS52004"/>
    </source>
</evidence>
<dbReference type="SUPFAM" id="SSF47336">
    <property type="entry name" value="ACP-like"/>
    <property type="match status" value="1"/>
</dbReference>
<dbReference type="Pfam" id="PF02801">
    <property type="entry name" value="Ketoacyl-synt_C"/>
    <property type="match status" value="1"/>
</dbReference>
<dbReference type="Pfam" id="PF00698">
    <property type="entry name" value="Acyl_transf_1"/>
    <property type="match status" value="1"/>
</dbReference>
<dbReference type="SMART" id="SM01294">
    <property type="entry name" value="PKS_PP_betabranch"/>
    <property type="match status" value="1"/>
</dbReference>
<dbReference type="SMART" id="SM00826">
    <property type="entry name" value="PKS_DH"/>
    <property type="match status" value="1"/>
</dbReference>
<dbReference type="EMBL" id="SLWS01000003">
    <property type="protein sequence ID" value="TCO60871.1"/>
    <property type="molecule type" value="Genomic_DNA"/>
</dbReference>
<dbReference type="FunFam" id="3.40.47.10:FF:000019">
    <property type="entry name" value="Polyketide synthase type I"/>
    <property type="match status" value="1"/>
</dbReference>
<dbReference type="Gene3D" id="1.10.1200.10">
    <property type="entry name" value="ACP-like"/>
    <property type="match status" value="1"/>
</dbReference>
<dbReference type="InterPro" id="IPR036736">
    <property type="entry name" value="ACP-like_sf"/>
</dbReference>
<dbReference type="PROSITE" id="PS50075">
    <property type="entry name" value="CARRIER"/>
    <property type="match status" value="1"/>
</dbReference>
<dbReference type="Gene3D" id="3.40.366.10">
    <property type="entry name" value="Malonyl-Coenzyme A Acyl Carrier Protein, domain 2"/>
    <property type="match status" value="1"/>
</dbReference>
<organism evidence="19 20">
    <name type="scientific">Actinocrispum wychmicini</name>
    <dbReference type="NCBI Taxonomy" id="1213861"/>
    <lineage>
        <taxon>Bacteria</taxon>
        <taxon>Bacillati</taxon>
        <taxon>Actinomycetota</taxon>
        <taxon>Actinomycetes</taxon>
        <taxon>Pseudonocardiales</taxon>
        <taxon>Pseudonocardiaceae</taxon>
        <taxon>Actinocrispum</taxon>
    </lineage>
</organism>
<comment type="cofactor">
    <cofactor evidence="1">
        <name>pantetheine 4'-phosphate</name>
        <dbReference type="ChEBI" id="CHEBI:47942"/>
    </cofactor>
</comment>
<keyword evidence="8" id="KW-0012">Acyltransferase</keyword>
<dbReference type="InterPro" id="IPR015083">
    <property type="entry name" value="NorB/c/GfsB-D-like_docking"/>
</dbReference>
<dbReference type="InterPro" id="IPR001227">
    <property type="entry name" value="Ac_transferase_dom_sf"/>
</dbReference>
<dbReference type="InterPro" id="IPR049552">
    <property type="entry name" value="PKS_DH_N"/>
</dbReference>
<dbReference type="InterPro" id="IPR042104">
    <property type="entry name" value="PKS_dehydratase_sf"/>
</dbReference>
<dbReference type="InterPro" id="IPR009081">
    <property type="entry name" value="PP-bd_ACP"/>
</dbReference>
<feature type="active site" description="Proton donor; for dehydratase activity" evidence="14">
    <location>
        <position position="1083"/>
    </location>
</feature>
<evidence type="ECO:0000256" key="2">
    <source>
        <dbReference type="ARBA" id="ARBA00022450"/>
    </source>
</evidence>
<dbReference type="FunFam" id="3.40.366.10:FF:000002">
    <property type="entry name" value="Probable polyketide synthase 2"/>
    <property type="match status" value="1"/>
</dbReference>
<evidence type="ECO:0000256" key="1">
    <source>
        <dbReference type="ARBA" id="ARBA00001957"/>
    </source>
</evidence>
<dbReference type="SMART" id="SM00825">
    <property type="entry name" value="PKS_KS"/>
    <property type="match status" value="1"/>
</dbReference>
<evidence type="ECO:0000256" key="15">
    <source>
        <dbReference type="SAM" id="MobiDB-lite"/>
    </source>
</evidence>
<keyword evidence="5" id="KW-0677">Repeat</keyword>
<feature type="domain" description="Ketosynthase family 3 (KS3)" evidence="17">
    <location>
        <begin position="33"/>
        <end position="449"/>
    </location>
</feature>
<dbReference type="InterPro" id="IPR050091">
    <property type="entry name" value="PKS_NRPS_Biosynth_Enz"/>
</dbReference>
<protein>
    <recommendedName>
        <fullName evidence="13">6-deoxyerythronolide-B synthase</fullName>
        <ecNumber evidence="13">2.3.1.94</ecNumber>
    </recommendedName>
</protein>
<evidence type="ECO:0000256" key="12">
    <source>
        <dbReference type="ARBA" id="ARBA00063272"/>
    </source>
</evidence>
<evidence type="ECO:0000313" key="20">
    <source>
        <dbReference type="Proteomes" id="UP000295680"/>
    </source>
</evidence>
<dbReference type="InterPro" id="IPR014030">
    <property type="entry name" value="Ketoacyl_synth_N"/>
</dbReference>
<feature type="region of interest" description="N-terminal hotdog fold" evidence="14">
    <location>
        <begin position="896"/>
        <end position="1016"/>
    </location>
</feature>
<dbReference type="InterPro" id="IPR016035">
    <property type="entry name" value="Acyl_Trfase/lysoPLipase"/>
</dbReference>
<comment type="function">
    <text evidence="10">Involved in the biosynthesis of antibiotic erythromycin via the biosynthesis of its aglycone precursor, 6-deoxyerythronolide B (6-dEB).</text>
</comment>
<dbReference type="Pfam" id="PF22953">
    <property type="entry name" value="SpnB_Rossmann"/>
    <property type="match status" value="1"/>
</dbReference>
<evidence type="ECO:0000259" key="16">
    <source>
        <dbReference type="PROSITE" id="PS50075"/>
    </source>
</evidence>
<dbReference type="Pfam" id="PF14765">
    <property type="entry name" value="PS-DH"/>
    <property type="match status" value="1"/>
</dbReference>
<gene>
    <name evidence="19" type="ORF">EV192_103453</name>
</gene>
<keyword evidence="7" id="KW-0511">Multifunctional enzyme</keyword>
<dbReference type="InterPro" id="IPR020806">
    <property type="entry name" value="PKS_PP-bd"/>
</dbReference>
<comment type="subunit">
    <text evidence="12">Homodimer. Erythronolide synthase is composed of EryAI, EryAII and EryAIII multimodular (2 modules) polypeptides each coding for a functional synthase subunit which participates in 2 of the six FAS-like elongation steps required for formation of the polyketide. Module 1, 2, 3, 4, 5, and 6 participating in biosynthesis steps 1, 2, 3, 4, 5, and 6, respectively.</text>
</comment>
<dbReference type="InterPro" id="IPR057326">
    <property type="entry name" value="KR_dom"/>
</dbReference>
<dbReference type="InterPro" id="IPR049900">
    <property type="entry name" value="PKS_mFAS_DH"/>
</dbReference>
<dbReference type="Pfam" id="PF16197">
    <property type="entry name" value="KAsynt_C_assoc"/>
    <property type="match status" value="1"/>
</dbReference>
<dbReference type="InterPro" id="IPR055123">
    <property type="entry name" value="SpnB-like_Rossmann"/>
</dbReference>
<dbReference type="Pfam" id="PF08659">
    <property type="entry name" value="KR"/>
    <property type="match status" value="1"/>
</dbReference>
<feature type="region of interest" description="Disordered" evidence="15">
    <location>
        <begin position="998"/>
        <end position="1024"/>
    </location>
</feature>
<dbReference type="Pfam" id="PF00550">
    <property type="entry name" value="PP-binding"/>
    <property type="match status" value="1"/>
</dbReference>
<reference evidence="19 20" key="1">
    <citation type="submission" date="2019-03" db="EMBL/GenBank/DDBJ databases">
        <title>Genomic Encyclopedia of Type Strains, Phase IV (KMG-IV): sequencing the most valuable type-strain genomes for metagenomic binning, comparative biology and taxonomic classification.</title>
        <authorList>
            <person name="Goeker M."/>
        </authorList>
    </citation>
    <scope>NUCLEOTIDE SEQUENCE [LARGE SCALE GENOMIC DNA]</scope>
    <source>
        <strain evidence="19 20">DSM 45934</strain>
    </source>
</reference>
<evidence type="ECO:0000256" key="11">
    <source>
        <dbReference type="ARBA" id="ARBA00060622"/>
    </source>
</evidence>
<dbReference type="InterPro" id="IPR006162">
    <property type="entry name" value="Ppantetheine_attach_site"/>
</dbReference>
<comment type="catalytic activity">
    <reaction evidence="9">
        <text>6 (S)-methylmalonyl-CoA + propanoyl-CoA + 6 NADPH + 12 H(+) = 6-deoxyerythronolide B + 6 CO2 + 6 NADP(+) + 7 CoA + H2O</text>
        <dbReference type="Rhea" id="RHEA:23068"/>
        <dbReference type="ChEBI" id="CHEBI:15377"/>
        <dbReference type="ChEBI" id="CHEBI:15378"/>
        <dbReference type="ChEBI" id="CHEBI:16089"/>
        <dbReference type="ChEBI" id="CHEBI:16526"/>
        <dbReference type="ChEBI" id="CHEBI:57287"/>
        <dbReference type="ChEBI" id="CHEBI:57327"/>
        <dbReference type="ChEBI" id="CHEBI:57392"/>
        <dbReference type="ChEBI" id="CHEBI:57783"/>
        <dbReference type="ChEBI" id="CHEBI:58349"/>
        <dbReference type="EC" id="2.3.1.94"/>
    </reaction>
</comment>
<dbReference type="PROSITE" id="PS52004">
    <property type="entry name" value="KS3_2"/>
    <property type="match status" value="1"/>
</dbReference>
<evidence type="ECO:0000256" key="10">
    <source>
        <dbReference type="ARBA" id="ARBA00060158"/>
    </source>
</evidence>
<evidence type="ECO:0000256" key="9">
    <source>
        <dbReference type="ARBA" id="ARBA00052442"/>
    </source>
</evidence>
<keyword evidence="3" id="KW-0597">Phosphoprotein</keyword>
<name>A0A4R2JLF4_9PSEU</name>
<dbReference type="PANTHER" id="PTHR43775">
    <property type="entry name" value="FATTY ACID SYNTHASE"/>
    <property type="match status" value="1"/>
</dbReference>
<proteinExistence type="predicted"/>
<dbReference type="SUPFAM" id="SSF55048">
    <property type="entry name" value="Probable ACP-binding domain of malonyl-CoA ACP transacylase"/>
    <property type="match status" value="1"/>
</dbReference>
<dbReference type="InterPro" id="IPR016036">
    <property type="entry name" value="Malonyl_transacylase_ACP-bd"/>
</dbReference>
<dbReference type="InterPro" id="IPR016039">
    <property type="entry name" value="Thiolase-like"/>
</dbReference>
<dbReference type="Proteomes" id="UP000295680">
    <property type="component" value="Unassembled WGS sequence"/>
</dbReference>
<dbReference type="SMART" id="SM00823">
    <property type="entry name" value="PKS_PP"/>
    <property type="match status" value="1"/>
</dbReference>
<feature type="domain" description="Carrier" evidence="16">
    <location>
        <begin position="1627"/>
        <end position="1702"/>
    </location>
</feature>
<dbReference type="Pfam" id="PF08990">
    <property type="entry name" value="Docking"/>
    <property type="match status" value="1"/>
</dbReference>
<dbReference type="Pfam" id="PF21089">
    <property type="entry name" value="PKS_DH_N"/>
    <property type="match status" value="1"/>
</dbReference>
<comment type="caution">
    <text evidence="19">The sequence shown here is derived from an EMBL/GenBank/DDBJ whole genome shotgun (WGS) entry which is preliminary data.</text>
</comment>
<evidence type="ECO:0000256" key="3">
    <source>
        <dbReference type="ARBA" id="ARBA00022553"/>
    </source>
</evidence>
<dbReference type="InterPro" id="IPR018201">
    <property type="entry name" value="Ketoacyl_synth_AS"/>
</dbReference>
<feature type="active site" description="Proton acceptor; for dehydratase activity" evidence="14">
    <location>
        <position position="928"/>
    </location>
</feature>
<dbReference type="Gene3D" id="3.30.70.3290">
    <property type="match status" value="1"/>
</dbReference>
<comment type="pathway">
    <text evidence="11">Antibiotic biosynthesis; erythromycin biosynthesis.</text>
</comment>
<dbReference type="GO" id="GO:0006633">
    <property type="term" value="P:fatty acid biosynthetic process"/>
    <property type="evidence" value="ECO:0007669"/>
    <property type="project" value="InterPro"/>
</dbReference>
<dbReference type="Gene3D" id="3.40.50.720">
    <property type="entry name" value="NAD(P)-binding Rossmann-like Domain"/>
    <property type="match status" value="1"/>
</dbReference>
<evidence type="ECO:0000256" key="4">
    <source>
        <dbReference type="ARBA" id="ARBA00022679"/>
    </source>
</evidence>
<dbReference type="PROSITE" id="PS00012">
    <property type="entry name" value="PHOSPHOPANTETHEINE"/>
    <property type="match status" value="1"/>
</dbReference>
<dbReference type="GO" id="GO:0033068">
    <property type="term" value="P:macrolide biosynthetic process"/>
    <property type="evidence" value="ECO:0007669"/>
    <property type="project" value="UniProtKB-ARBA"/>
</dbReference>
<feature type="domain" description="PKS/mFAS DH" evidence="18">
    <location>
        <begin position="896"/>
        <end position="1164"/>
    </location>
</feature>
<dbReference type="InterPro" id="IPR032821">
    <property type="entry name" value="PKS_assoc"/>
</dbReference>
<dbReference type="Gene3D" id="3.10.129.110">
    <property type="entry name" value="Polyketide synthase dehydratase"/>
    <property type="match status" value="1"/>
</dbReference>
<evidence type="ECO:0000256" key="14">
    <source>
        <dbReference type="PROSITE-ProRule" id="PRU01363"/>
    </source>
</evidence>
<dbReference type="PANTHER" id="PTHR43775:SF51">
    <property type="entry name" value="INACTIVE PHENOLPHTHIOCEROL SYNTHESIS POLYKETIDE SYNTHASE TYPE I PKS1-RELATED"/>
    <property type="match status" value="1"/>
</dbReference>
<dbReference type="OrthoDB" id="9778690at2"/>
<evidence type="ECO:0000256" key="6">
    <source>
        <dbReference type="ARBA" id="ARBA00023194"/>
    </source>
</evidence>
<dbReference type="PROSITE" id="PS52019">
    <property type="entry name" value="PKS_MFAS_DH"/>
    <property type="match status" value="1"/>
</dbReference>
<dbReference type="Pfam" id="PF00109">
    <property type="entry name" value="ketoacyl-synt"/>
    <property type="match status" value="1"/>
</dbReference>
<dbReference type="Gene3D" id="3.40.47.10">
    <property type="match status" value="1"/>
</dbReference>
<dbReference type="GO" id="GO:0047879">
    <property type="term" value="F:erythronolide synthase activity"/>
    <property type="evidence" value="ECO:0007669"/>
    <property type="project" value="UniProtKB-EC"/>
</dbReference>
<evidence type="ECO:0000259" key="18">
    <source>
        <dbReference type="PROSITE" id="PS52019"/>
    </source>
</evidence>
<dbReference type="InterPro" id="IPR014043">
    <property type="entry name" value="Acyl_transferase_dom"/>
</dbReference>
<dbReference type="SUPFAM" id="SSF52151">
    <property type="entry name" value="FabD/lysophospholipase-like"/>
    <property type="match status" value="1"/>
</dbReference>
<dbReference type="InterPro" id="IPR020807">
    <property type="entry name" value="PKS_DH"/>
</dbReference>
<feature type="region of interest" description="C-terminal hotdog fold" evidence="14">
    <location>
        <begin position="1026"/>
        <end position="1164"/>
    </location>
</feature>
<feature type="compositionally biased region" description="Low complexity" evidence="15">
    <location>
        <begin position="1002"/>
        <end position="1015"/>
    </location>
</feature>
<dbReference type="SUPFAM" id="SSF53901">
    <property type="entry name" value="Thiolase-like"/>
    <property type="match status" value="1"/>
</dbReference>
<dbReference type="PROSITE" id="PS00606">
    <property type="entry name" value="KS3_1"/>
    <property type="match status" value="1"/>
</dbReference>
<dbReference type="InterPro" id="IPR013968">
    <property type="entry name" value="PKS_KR"/>
</dbReference>
<evidence type="ECO:0000256" key="13">
    <source>
        <dbReference type="ARBA" id="ARBA00066981"/>
    </source>
</evidence>
<keyword evidence="4 19" id="KW-0808">Transferase</keyword>
<keyword evidence="20" id="KW-1185">Reference proteome</keyword>
<dbReference type="InterPro" id="IPR020841">
    <property type="entry name" value="PKS_Beta-ketoAc_synthase_dom"/>
</dbReference>
<evidence type="ECO:0000256" key="7">
    <source>
        <dbReference type="ARBA" id="ARBA00023268"/>
    </source>
</evidence>
<evidence type="ECO:0000313" key="19">
    <source>
        <dbReference type="EMBL" id="TCO60871.1"/>
    </source>
</evidence>